<dbReference type="GO" id="GO:0006644">
    <property type="term" value="P:phospholipid metabolic process"/>
    <property type="evidence" value="ECO:0007669"/>
    <property type="project" value="InterPro"/>
</dbReference>
<keyword evidence="1" id="KW-0175">Coiled coil</keyword>
<sequence>MVLLNLKRNLFLVVFSQTVLSATVSNLSATASNYCEKVPSEATKDVDSVSKKLNISSCDAGNVYNYIVKGEEFFEDALDIKVDLNFSEQNCMKRCNDANQKLNNEFKNVNQEVIKKNSNILMELDFLTSCEEICHLTSLDVQVLKKEGIAKKVLDTTKLESKSELEKNVKRATKPCDPVSQGIVNKNPSYPYRYGFYRYTQGAGSVQTAISVVNGCGPKNNAQVSQIVGSLPYAEDFRPACNSHDICVTCHQLPRSGCDSYFKTNMKTVCSKMYEIYSGDNFFVKARKRLQKAACNITASLFADTVSLFGENAYQNTPVNTSTNCAACGVPIIKNTLYKTPFYVKK</sequence>
<reference evidence="3 4" key="1">
    <citation type="submission" date="2016-08" db="EMBL/GenBank/DDBJ databases">
        <title>A Parts List for Fungal Cellulosomes Revealed by Comparative Genomics.</title>
        <authorList>
            <consortium name="DOE Joint Genome Institute"/>
            <person name="Haitjema C.H."/>
            <person name="Gilmore S.P."/>
            <person name="Henske J.K."/>
            <person name="Solomon K.V."/>
            <person name="De Groot R."/>
            <person name="Kuo A."/>
            <person name="Mondo S.J."/>
            <person name="Salamov A.A."/>
            <person name="Labutti K."/>
            <person name="Zhao Z."/>
            <person name="Chiniquy J."/>
            <person name="Barry K."/>
            <person name="Brewer H.M."/>
            <person name="Purvine S.O."/>
            <person name="Wright A.T."/>
            <person name="Boxma B."/>
            <person name="Van Alen T."/>
            <person name="Hackstein J.H."/>
            <person name="Baker S.E."/>
            <person name="Grigoriev I.V."/>
            <person name="O'Malley M.A."/>
        </authorList>
    </citation>
    <scope>NUCLEOTIDE SEQUENCE [LARGE SCALE GENOMIC DNA]</scope>
    <source>
        <strain evidence="3 4">G1</strain>
    </source>
</reference>
<evidence type="ECO:0008006" key="5">
    <source>
        <dbReference type="Google" id="ProtNLM"/>
    </source>
</evidence>
<dbReference type="Proteomes" id="UP000193920">
    <property type="component" value="Unassembled WGS sequence"/>
</dbReference>
<evidence type="ECO:0000256" key="2">
    <source>
        <dbReference type="SAM" id="SignalP"/>
    </source>
</evidence>
<dbReference type="EMBL" id="MCOG01000099">
    <property type="protein sequence ID" value="ORY49694.1"/>
    <property type="molecule type" value="Genomic_DNA"/>
</dbReference>
<gene>
    <name evidence="3" type="ORF">LY90DRAFT_670851</name>
</gene>
<name>A0A1Y2CS59_9FUNG</name>
<feature type="chain" id="PRO_5012756529" description="Phospholipase A2 domain-containing protein" evidence="2">
    <location>
        <begin position="22"/>
        <end position="346"/>
    </location>
</feature>
<keyword evidence="4" id="KW-1185">Reference proteome</keyword>
<evidence type="ECO:0000313" key="3">
    <source>
        <dbReference type="EMBL" id="ORY49694.1"/>
    </source>
</evidence>
<dbReference type="Gene3D" id="1.20.90.10">
    <property type="entry name" value="Phospholipase A2 domain"/>
    <property type="match status" value="1"/>
</dbReference>
<accession>A0A1Y2CS59</accession>
<dbReference type="GO" id="GO:0050482">
    <property type="term" value="P:arachidonate secretion"/>
    <property type="evidence" value="ECO:0007669"/>
    <property type="project" value="InterPro"/>
</dbReference>
<organism evidence="3 4">
    <name type="scientific">Neocallimastix californiae</name>
    <dbReference type="NCBI Taxonomy" id="1754190"/>
    <lineage>
        <taxon>Eukaryota</taxon>
        <taxon>Fungi</taxon>
        <taxon>Fungi incertae sedis</taxon>
        <taxon>Chytridiomycota</taxon>
        <taxon>Chytridiomycota incertae sedis</taxon>
        <taxon>Neocallimastigomycetes</taxon>
        <taxon>Neocallimastigales</taxon>
        <taxon>Neocallimastigaceae</taxon>
        <taxon>Neocallimastix</taxon>
    </lineage>
</organism>
<dbReference type="SUPFAM" id="SSF48619">
    <property type="entry name" value="Phospholipase A2, PLA2"/>
    <property type="match status" value="1"/>
</dbReference>
<dbReference type="STRING" id="1754190.A0A1Y2CS59"/>
<dbReference type="AlphaFoldDB" id="A0A1Y2CS59"/>
<evidence type="ECO:0000256" key="1">
    <source>
        <dbReference type="SAM" id="Coils"/>
    </source>
</evidence>
<feature type="coiled-coil region" evidence="1">
    <location>
        <begin position="92"/>
        <end position="119"/>
    </location>
</feature>
<dbReference type="GO" id="GO:0004623">
    <property type="term" value="F:phospholipase A2 activity"/>
    <property type="evidence" value="ECO:0007669"/>
    <property type="project" value="InterPro"/>
</dbReference>
<dbReference type="InterPro" id="IPR036444">
    <property type="entry name" value="PLipase_A2_dom_sf"/>
</dbReference>
<comment type="caution">
    <text evidence="3">The sequence shown here is derived from an EMBL/GenBank/DDBJ whole genome shotgun (WGS) entry which is preliminary data.</text>
</comment>
<feature type="signal peptide" evidence="2">
    <location>
        <begin position="1"/>
        <end position="21"/>
    </location>
</feature>
<keyword evidence="2" id="KW-0732">Signal</keyword>
<evidence type="ECO:0000313" key="4">
    <source>
        <dbReference type="Proteomes" id="UP000193920"/>
    </source>
</evidence>
<protein>
    <recommendedName>
        <fullName evidence="5">Phospholipase A2 domain-containing protein</fullName>
    </recommendedName>
</protein>
<proteinExistence type="predicted"/>